<reference evidence="2 3" key="1">
    <citation type="submission" date="2015-01" db="EMBL/GenBank/DDBJ databases">
        <title>Draft genome of the acidophilic iron oxidizer Acidithrix ferrooxidans strain Py-F3.</title>
        <authorList>
            <person name="Poehlein A."/>
            <person name="Eisen S."/>
            <person name="Schloemann M."/>
            <person name="Johnson B.D."/>
            <person name="Daniel R."/>
            <person name="Muehling M."/>
        </authorList>
    </citation>
    <scope>NUCLEOTIDE SEQUENCE [LARGE SCALE GENOMIC DNA]</scope>
    <source>
        <strain evidence="2 3">Py-F3</strain>
    </source>
</reference>
<dbReference type="STRING" id="1280514.AXFE_28350"/>
<dbReference type="GO" id="GO:0016757">
    <property type="term" value="F:glycosyltransferase activity"/>
    <property type="evidence" value="ECO:0007669"/>
    <property type="project" value="UniProtKB-KW"/>
</dbReference>
<sequence>MRNKKIVYVLKRFPRLSETFILEEMLGLEKKGFELLVLAMADPKEKFIDPDVAQLRASVIYLGEEKPNQSPIELWSQIIKEHLFLSKSDPQTYKEVIGSLVIHGNFTASMKNIAWGIKIARLCQGEDVGHIHGGFAHSPASAGMIAARILKLPFSMAGHAKDIYTSSPDSLARKILQAQFILSCSSRARDEIRSRTLDLLPKGELDKLLLVHHGVDSNRFRPPETKPSEPNGGEITLLGVGRLVEKKGYATLIDAFAKVACEREGVKLRLVGDGPLKSELKDMVKSYQLQDRVQFLGALERDGVLKEMQSADIFVHPSIVLKSGDQDGIPNVLLEAMGCALAVVGADIQGIKEVITNDLNGVIVKSGDTSALAGAIVELVDSPKKRQAISSKGRQQVVRNYSKEAAIETVSSLMAISLDSLPVP</sequence>
<dbReference type="RefSeq" id="WP_052606514.1">
    <property type="nucleotide sequence ID" value="NZ_JXYS01000088.1"/>
</dbReference>
<dbReference type="CDD" id="cd03801">
    <property type="entry name" value="GT4_PimA-like"/>
    <property type="match status" value="1"/>
</dbReference>
<dbReference type="PANTHER" id="PTHR45947">
    <property type="entry name" value="SULFOQUINOVOSYL TRANSFERASE SQD2"/>
    <property type="match status" value="1"/>
</dbReference>
<feature type="domain" description="Glycosyl transferase family 1" evidence="1">
    <location>
        <begin position="225"/>
        <end position="395"/>
    </location>
</feature>
<evidence type="ECO:0000313" key="2">
    <source>
        <dbReference type="EMBL" id="KJF16332.1"/>
    </source>
</evidence>
<dbReference type="EC" id="2.4.1.57" evidence="2"/>
<dbReference type="Proteomes" id="UP000032360">
    <property type="component" value="Unassembled WGS sequence"/>
</dbReference>
<dbReference type="AlphaFoldDB" id="A0A0D8HEX1"/>
<dbReference type="PANTHER" id="PTHR45947:SF3">
    <property type="entry name" value="SULFOQUINOVOSYL TRANSFERASE SQD2"/>
    <property type="match status" value="1"/>
</dbReference>
<keyword evidence="2" id="KW-0328">Glycosyltransferase</keyword>
<keyword evidence="2" id="KW-0808">Transferase</keyword>
<dbReference type="OrthoDB" id="509705at2"/>
<evidence type="ECO:0000313" key="3">
    <source>
        <dbReference type="Proteomes" id="UP000032360"/>
    </source>
</evidence>
<protein>
    <submittedName>
        <fullName evidence="2">GDP-mannose-dependent alpha-(1-6)-phosphatidylinositol monomannoside mannosyltransferase</fullName>
        <ecNumber evidence="2">2.4.1.57</ecNumber>
    </submittedName>
</protein>
<evidence type="ECO:0000259" key="1">
    <source>
        <dbReference type="Pfam" id="PF00534"/>
    </source>
</evidence>
<dbReference type="InterPro" id="IPR050194">
    <property type="entry name" value="Glycosyltransferase_grp1"/>
</dbReference>
<proteinExistence type="predicted"/>
<keyword evidence="3" id="KW-1185">Reference proteome</keyword>
<dbReference type="Pfam" id="PF00534">
    <property type="entry name" value="Glycos_transf_1"/>
    <property type="match status" value="1"/>
</dbReference>
<dbReference type="Gene3D" id="3.40.50.2000">
    <property type="entry name" value="Glycogen Phosphorylase B"/>
    <property type="match status" value="2"/>
</dbReference>
<accession>A0A0D8HEX1</accession>
<name>A0A0D8HEX1_9ACTN</name>
<dbReference type="SUPFAM" id="SSF53756">
    <property type="entry name" value="UDP-Glycosyltransferase/glycogen phosphorylase"/>
    <property type="match status" value="1"/>
</dbReference>
<gene>
    <name evidence="2" type="primary">pimB3</name>
    <name evidence="2" type="ORF">AXFE_28350</name>
</gene>
<organism evidence="2 3">
    <name type="scientific">Acidithrix ferrooxidans</name>
    <dbReference type="NCBI Taxonomy" id="1280514"/>
    <lineage>
        <taxon>Bacteria</taxon>
        <taxon>Bacillati</taxon>
        <taxon>Actinomycetota</taxon>
        <taxon>Acidimicrobiia</taxon>
        <taxon>Acidimicrobiales</taxon>
        <taxon>Acidimicrobiaceae</taxon>
        <taxon>Acidithrix</taxon>
    </lineage>
</organism>
<dbReference type="InterPro" id="IPR001296">
    <property type="entry name" value="Glyco_trans_1"/>
</dbReference>
<dbReference type="EMBL" id="JXYS01000088">
    <property type="protein sequence ID" value="KJF16332.1"/>
    <property type="molecule type" value="Genomic_DNA"/>
</dbReference>
<comment type="caution">
    <text evidence="2">The sequence shown here is derived from an EMBL/GenBank/DDBJ whole genome shotgun (WGS) entry which is preliminary data.</text>
</comment>